<evidence type="ECO:0000313" key="2">
    <source>
        <dbReference type="Proteomes" id="UP001374599"/>
    </source>
</evidence>
<accession>A0ACB5UMN1</accession>
<proteinExistence type="predicted"/>
<dbReference type="EMBL" id="BTPU01000063">
    <property type="protein sequence ID" value="GMQ64226.1"/>
    <property type="molecule type" value="Genomic_DNA"/>
</dbReference>
<sequence length="65" mass="7618">MVQYLEENETGVPGNGKHLHFSVNNGPKDTHFGTYHHDNSKNRQYSDNPYMYIRCHLQGDVPEWN</sequence>
<gene>
    <name evidence="1" type="ORF">AN2V17_34630</name>
</gene>
<keyword evidence="2" id="KW-1185">Reference proteome</keyword>
<comment type="caution">
    <text evidence="1">The sequence shown here is derived from an EMBL/GenBank/DDBJ whole genome shotgun (WGS) entry which is preliminary data.</text>
</comment>
<evidence type="ECO:0000313" key="1">
    <source>
        <dbReference type="EMBL" id="GMQ64226.1"/>
    </source>
</evidence>
<reference evidence="1" key="1">
    <citation type="submission" date="2023-09" db="EMBL/GenBank/DDBJ databases">
        <title>Vallitalea sediminicola and Vallitalea maricola sp. nov., anaerobic bacteria isolated from marine sediment.</title>
        <authorList>
            <person name="Hirano S."/>
            <person name="Maeda A."/>
            <person name="Terahara T."/>
            <person name="Mori K."/>
            <person name="Hamada M."/>
            <person name="Matsumoto R."/>
            <person name="Kobayashi T."/>
        </authorList>
    </citation>
    <scope>NUCLEOTIDE SEQUENCE</scope>
    <source>
        <strain evidence="1">AN17-2</strain>
    </source>
</reference>
<dbReference type="Proteomes" id="UP001374599">
    <property type="component" value="Unassembled WGS sequence"/>
</dbReference>
<name>A0ACB5UMN1_9FIRM</name>
<organism evidence="1 2">
    <name type="scientific">Vallitalea maricola</name>
    <dbReference type="NCBI Taxonomy" id="3074433"/>
    <lineage>
        <taxon>Bacteria</taxon>
        <taxon>Bacillati</taxon>
        <taxon>Bacillota</taxon>
        <taxon>Clostridia</taxon>
        <taxon>Lachnospirales</taxon>
        <taxon>Vallitaleaceae</taxon>
        <taxon>Vallitalea</taxon>
    </lineage>
</organism>
<protein>
    <submittedName>
        <fullName evidence="1">Uncharacterized protein</fullName>
    </submittedName>
</protein>